<evidence type="ECO:0000313" key="2">
    <source>
        <dbReference type="Proteomes" id="UP000215506"/>
    </source>
</evidence>
<proteinExistence type="predicted"/>
<dbReference type="AlphaFoldDB" id="A0A231GTC9"/>
<protein>
    <submittedName>
        <fullName evidence="1">Uncharacterized protein</fullName>
    </submittedName>
</protein>
<name>A0A231GTC9_9NOCA</name>
<gene>
    <name evidence="1" type="ORF">B7C42_08033</name>
</gene>
<dbReference type="Proteomes" id="UP000215506">
    <property type="component" value="Unassembled WGS sequence"/>
</dbReference>
<accession>A0A231GTC9</accession>
<dbReference type="EMBL" id="NGAF01000053">
    <property type="protein sequence ID" value="OXR39887.1"/>
    <property type="molecule type" value="Genomic_DNA"/>
</dbReference>
<sequence>MPSQLNRVDMVPSDQWSVIDAAGQLVWAHNIDGGLIATYWAADLEPDEGYCLIRTDTLPDQHSVNPGPGQILAPYWPRSAGVEGAYPYINSEVFLWVARVALVPDYAIEGVTPAVTYPLNRNITPPTE</sequence>
<dbReference type="RefSeq" id="WP_039782310.1">
    <property type="nucleotide sequence ID" value="NZ_JAAXOR010000007.1"/>
</dbReference>
<organism evidence="1 2">
    <name type="scientific">Nocardia cerradoensis</name>
    <dbReference type="NCBI Taxonomy" id="85688"/>
    <lineage>
        <taxon>Bacteria</taxon>
        <taxon>Bacillati</taxon>
        <taxon>Actinomycetota</taxon>
        <taxon>Actinomycetes</taxon>
        <taxon>Mycobacteriales</taxon>
        <taxon>Nocardiaceae</taxon>
        <taxon>Nocardia</taxon>
    </lineage>
</organism>
<keyword evidence="2" id="KW-1185">Reference proteome</keyword>
<comment type="caution">
    <text evidence="1">The sequence shown here is derived from an EMBL/GenBank/DDBJ whole genome shotgun (WGS) entry which is preliminary data.</text>
</comment>
<evidence type="ECO:0000313" key="1">
    <source>
        <dbReference type="EMBL" id="OXR39887.1"/>
    </source>
</evidence>
<reference evidence="1 2" key="1">
    <citation type="submission" date="2017-07" db="EMBL/GenBank/DDBJ databases">
        <title>First draft Genome Sequence of Nocardia cerradoensis isolated from human infection.</title>
        <authorList>
            <person name="Carrasco G."/>
        </authorList>
    </citation>
    <scope>NUCLEOTIDE SEQUENCE [LARGE SCALE GENOMIC DNA]</scope>
    <source>
        <strain evidence="1 2">CNM20130759</strain>
    </source>
</reference>